<dbReference type="Pfam" id="PF13499">
    <property type="entry name" value="EF-hand_7"/>
    <property type="match status" value="1"/>
</dbReference>
<dbReference type="CDD" id="cd00051">
    <property type="entry name" value="EFh"/>
    <property type="match status" value="1"/>
</dbReference>
<dbReference type="SUPFAM" id="SSF47473">
    <property type="entry name" value="EF-hand"/>
    <property type="match status" value="1"/>
</dbReference>
<feature type="region of interest" description="Disordered" evidence="2">
    <location>
        <begin position="36"/>
        <end position="100"/>
    </location>
</feature>
<keyword evidence="1" id="KW-0106">Calcium</keyword>
<feature type="domain" description="EF-hand" evidence="3">
    <location>
        <begin position="155"/>
        <end position="190"/>
    </location>
</feature>
<reference evidence="4" key="1">
    <citation type="submission" date="2021-01" db="EMBL/GenBank/DDBJ databases">
        <authorList>
            <person name="Corre E."/>
            <person name="Pelletier E."/>
            <person name="Niang G."/>
            <person name="Scheremetjew M."/>
            <person name="Finn R."/>
            <person name="Kale V."/>
            <person name="Holt S."/>
            <person name="Cochrane G."/>
            <person name="Meng A."/>
            <person name="Brown T."/>
            <person name="Cohen L."/>
        </authorList>
    </citation>
    <scope>NUCLEOTIDE SEQUENCE</scope>
    <source>
        <strain evidence="4">RCC856</strain>
    </source>
</reference>
<proteinExistence type="predicted"/>
<dbReference type="PROSITE" id="PS50222">
    <property type="entry name" value="EF_HAND_2"/>
    <property type="match status" value="2"/>
</dbReference>
<gene>
    <name evidence="4" type="ORF">CLAU1311_LOCUS8686</name>
</gene>
<dbReference type="InterPro" id="IPR018247">
    <property type="entry name" value="EF_Hand_1_Ca_BS"/>
</dbReference>
<dbReference type="InterPro" id="IPR002048">
    <property type="entry name" value="EF_hand_dom"/>
</dbReference>
<accession>A0A7S2Z7P5</accession>
<dbReference type="AlphaFoldDB" id="A0A7S2Z7P5"/>
<dbReference type="Gene3D" id="1.10.238.10">
    <property type="entry name" value="EF-hand"/>
    <property type="match status" value="1"/>
</dbReference>
<evidence type="ECO:0000313" key="4">
    <source>
        <dbReference type="EMBL" id="CAE0027717.1"/>
    </source>
</evidence>
<dbReference type="PROSITE" id="PS00018">
    <property type="entry name" value="EF_HAND_1"/>
    <property type="match status" value="2"/>
</dbReference>
<feature type="domain" description="EF-hand" evidence="3">
    <location>
        <begin position="126"/>
        <end position="153"/>
    </location>
</feature>
<organism evidence="4">
    <name type="scientific">Chloropicon laureae</name>
    <dbReference type="NCBI Taxonomy" id="464258"/>
    <lineage>
        <taxon>Eukaryota</taxon>
        <taxon>Viridiplantae</taxon>
        <taxon>Chlorophyta</taxon>
        <taxon>Chloropicophyceae</taxon>
        <taxon>Chloropicales</taxon>
        <taxon>Chloropicaceae</taxon>
        <taxon>Chloropicon</taxon>
    </lineage>
</organism>
<evidence type="ECO:0000256" key="2">
    <source>
        <dbReference type="SAM" id="MobiDB-lite"/>
    </source>
</evidence>
<dbReference type="GO" id="GO:0005509">
    <property type="term" value="F:calcium ion binding"/>
    <property type="evidence" value="ECO:0007669"/>
    <property type="project" value="InterPro"/>
</dbReference>
<evidence type="ECO:0000259" key="3">
    <source>
        <dbReference type="PROSITE" id="PS50222"/>
    </source>
</evidence>
<name>A0A7S2Z7P5_9CHLO</name>
<dbReference type="InterPro" id="IPR011992">
    <property type="entry name" value="EF-hand-dom_pair"/>
</dbReference>
<dbReference type="EMBL" id="HBHU01013320">
    <property type="protein sequence ID" value="CAE0027717.1"/>
    <property type="molecule type" value="Transcribed_RNA"/>
</dbReference>
<feature type="compositionally biased region" description="Basic and acidic residues" evidence="2">
    <location>
        <begin position="38"/>
        <end position="57"/>
    </location>
</feature>
<evidence type="ECO:0000256" key="1">
    <source>
        <dbReference type="ARBA" id="ARBA00022837"/>
    </source>
</evidence>
<protein>
    <recommendedName>
        <fullName evidence="3">EF-hand domain-containing protein</fullName>
    </recommendedName>
</protein>
<sequence length="196" mass="21907">MLSAVRSVFPRLAQRASPQSEGWQVAAAVQQALLSTSPKRESAREERERRLLERKPSQTEWNASAMPKHPTKPVVARFQQPPSCEPLGAEQPEHATGSSQTRQNWLNFIKGFPATLTGDVVYRAGLFKVADANSDGHVSREELRDFLCHMPNTTLTEDQLDRLIEAADINKDGKLQLDEFVNLFKYGLDKGIGISH</sequence>
<dbReference type="SMART" id="SM00054">
    <property type="entry name" value="EFh"/>
    <property type="match status" value="2"/>
</dbReference>